<comment type="caution">
    <text evidence="5">The sequence shown here is derived from an EMBL/GenBank/DDBJ whole genome shotgun (WGS) entry which is preliminary data.</text>
</comment>
<name>A0AAE0CX71_COLKA</name>
<keyword evidence="3" id="KW-0479">Metal-binding</keyword>
<dbReference type="InterPro" id="IPR001128">
    <property type="entry name" value="Cyt_P450"/>
</dbReference>
<evidence type="ECO:0000256" key="2">
    <source>
        <dbReference type="ARBA" id="ARBA00022617"/>
    </source>
</evidence>
<dbReference type="EMBL" id="VYYT01000875">
    <property type="protein sequence ID" value="KAK2728881.1"/>
    <property type="molecule type" value="Genomic_DNA"/>
</dbReference>
<keyword evidence="2" id="KW-0349">Heme</keyword>
<evidence type="ECO:0000256" key="1">
    <source>
        <dbReference type="ARBA" id="ARBA00010617"/>
    </source>
</evidence>
<keyword evidence="4" id="KW-0408">Iron</keyword>
<dbReference type="PANTHER" id="PTHR24305">
    <property type="entry name" value="CYTOCHROME P450"/>
    <property type="match status" value="1"/>
</dbReference>
<dbReference type="GO" id="GO:0005506">
    <property type="term" value="F:iron ion binding"/>
    <property type="evidence" value="ECO:0007669"/>
    <property type="project" value="InterPro"/>
</dbReference>
<dbReference type="Proteomes" id="UP001281614">
    <property type="component" value="Unassembled WGS sequence"/>
</dbReference>
<dbReference type="InterPro" id="IPR036396">
    <property type="entry name" value="Cyt_P450_sf"/>
</dbReference>
<dbReference type="InterPro" id="IPR050121">
    <property type="entry name" value="Cytochrome_P450_monoxygenase"/>
</dbReference>
<organism evidence="5 6">
    <name type="scientific">Colletotrichum kahawae</name>
    <name type="common">Coffee berry disease fungus</name>
    <dbReference type="NCBI Taxonomy" id="34407"/>
    <lineage>
        <taxon>Eukaryota</taxon>
        <taxon>Fungi</taxon>
        <taxon>Dikarya</taxon>
        <taxon>Ascomycota</taxon>
        <taxon>Pezizomycotina</taxon>
        <taxon>Sordariomycetes</taxon>
        <taxon>Hypocreomycetidae</taxon>
        <taxon>Glomerellales</taxon>
        <taxon>Glomerellaceae</taxon>
        <taxon>Colletotrichum</taxon>
        <taxon>Colletotrichum gloeosporioides species complex</taxon>
    </lineage>
</organism>
<dbReference type="GO" id="GO:0004497">
    <property type="term" value="F:monooxygenase activity"/>
    <property type="evidence" value="ECO:0007669"/>
    <property type="project" value="InterPro"/>
</dbReference>
<evidence type="ECO:0000256" key="4">
    <source>
        <dbReference type="ARBA" id="ARBA00023004"/>
    </source>
</evidence>
<reference evidence="5" key="1">
    <citation type="submission" date="2023-02" db="EMBL/GenBank/DDBJ databases">
        <title>Colletotrichum kahawae CIFC_Que2 genome sequencing and assembly.</title>
        <authorList>
            <person name="Baroncelli R."/>
        </authorList>
    </citation>
    <scope>NUCLEOTIDE SEQUENCE</scope>
    <source>
        <strain evidence="5">CIFC_Que2</strain>
    </source>
</reference>
<dbReference type="Pfam" id="PF00067">
    <property type="entry name" value="p450"/>
    <property type="match status" value="1"/>
</dbReference>
<dbReference type="SUPFAM" id="SSF48264">
    <property type="entry name" value="Cytochrome P450"/>
    <property type="match status" value="1"/>
</dbReference>
<evidence type="ECO:0000313" key="5">
    <source>
        <dbReference type="EMBL" id="KAK2728881.1"/>
    </source>
</evidence>
<dbReference type="GO" id="GO:0020037">
    <property type="term" value="F:heme binding"/>
    <property type="evidence" value="ECO:0007669"/>
    <property type="project" value="InterPro"/>
</dbReference>
<sequence length="95" mass="10679">MSQNTVLFSLLSLNLPAEEKTTERLSGEANVFLAARTKTTATVLSLCIYHLLKNLDIMARMRAELLAVVKDLEALPDWFVLKQLLYLTAVIKETL</sequence>
<dbReference type="GO" id="GO:0016705">
    <property type="term" value="F:oxidoreductase activity, acting on paired donors, with incorporation or reduction of molecular oxygen"/>
    <property type="evidence" value="ECO:0007669"/>
    <property type="project" value="InterPro"/>
</dbReference>
<dbReference type="AlphaFoldDB" id="A0AAE0CX71"/>
<accession>A0AAE0CX71</accession>
<proteinExistence type="inferred from homology"/>
<evidence type="ECO:0000313" key="6">
    <source>
        <dbReference type="Proteomes" id="UP001281614"/>
    </source>
</evidence>
<keyword evidence="6" id="KW-1185">Reference proteome</keyword>
<evidence type="ECO:0000256" key="3">
    <source>
        <dbReference type="ARBA" id="ARBA00022723"/>
    </source>
</evidence>
<protein>
    <submittedName>
        <fullName evidence="5">Cytochrome p450</fullName>
    </submittedName>
</protein>
<gene>
    <name evidence="5" type="ORF">CKAH01_10709</name>
</gene>
<dbReference type="Gene3D" id="1.10.630.10">
    <property type="entry name" value="Cytochrome P450"/>
    <property type="match status" value="1"/>
</dbReference>
<comment type="similarity">
    <text evidence="1">Belongs to the cytochrome P450 family.</text>
</comment>
<dbReference type="PANTHER" id="PTHR24305:SF166">
    <property type="entry name" value="CYTOCHROME P450 12A4, MITOCHONDRIAL-RELATED"/>
    <property type="match status" value="1"/>
</dbReference>